<dbReference type="Pfam" id="PF02214">
    <property type="entry name" value="BTB_2"/>
    <property type="match status" value="1"/>
</dbReference>
<evidence type="ECO:0000259" key="1">
    <source>
        <dbReference type="PROSITE" id="PS50097"/>
    </source>
</evidence>
<feature type="domain" description="BTB" evidence="1">
    <location>
        <begin position="819"/>
        <end position="886"/>
    </location>
</feature>
<sequence length="1024" mass="117283">MESTQSPAPAKESNPDCSIFLCGLPSTLRSVRDFETWERDTPDPRIETLRVELPHYRNRKARIVRYRHHQHENDEITPSYVQHSLGLWEHPTALLFVYNPGTYLEYAMEQLKQAIHLYKTWQGCRGFWIVIADRPGDNLSSTSVVLFREALAKCDDLKEIIEPSGGLKKAVLHMRGVLDACYLVAATMLRDARAFLPEKLDMEELTRAMSGQEFRESFLAGNIPVWRHENYLRAAYVTLLEPRNKERSLLDVATDFATKLRNARRRHCRYPMKPEHRTLTVFWLYHLRLAIEVIEQFEGQHQLLDRFDSVFRYIPDLANRWMPLNYFGRDLLESEQAAMFWMLPDLRDLSGQDPRCISDKGIDTRPKESERLLHFAFCVVQRYLLPGEKRRRSWFVEQAFVALQRQTTRLRAILPNIAPFSETQAYFYLQLVHASLAHLITERNRDAIREMTYALYRRIANISPSVWTDHYSPEVWNGVPARAHFVPPDLKPLPDALEPVVSWIQPGVELDAANARLRARGLVPEIPPVEAQLFYQSVLLDDAKARNPPIPTSPAQVTSHAHLLRYVHANLAGPLYTSPSESDIQAVCQELLDKLTSPTKSTATVMTVALHLSLRGLRERRDAERWASFGGHKIRSEKTAEKGAASWEAFEEWVRSDWGGVLCWEDWWRVNNQGTIKVMFDVWVHPELDLNHQISNYSTMRLNTALALIVGLTPSVLGAATKWYSDVNCKKEIGKRVFNGLAEGDAIIPPEAVAIKVDAWWSSWWGYNETNGKECKGSQTGEVKRDKCIKLTALDDTDPERDPRIVLRTSSAAMAAEDVQVKLRVGDRIFTTMKSSLTGESDFFAALLSGRWNNTLEDGSYFIDADPNMFEHILNYLRRGVFPLFYDEAKGFDYARYVSLLAEARYFQIRRLENWINNKGFLDAVQVVHTSQVYDDTPPADVTPANTTITHNVTWVKKKVYICPRGIEVHRGQPEKCGRRCNNARNGVDDYVEEVHPRFVVANKVVLFQPSKCMGPEPGAMGGN</sequence>
<comment type="caution">
    <text evidence="2">The sequence shown here is derived from an EMBL/GenBank/DDBJ whole genome shotgun (WGS) entry which is preliminary data.</text>
</comment>
<dbReference type="Gene3D" id="3.30.710.10">
    <property type="entry name" value="Potassium Channel Kv1.1, Chain A"/>
    <property type="match status" value="1"/>
</dbReference>
<evidence type="ECO:0000313" key="2">
    <source>
        <dbReference type="EMBL" id="KAL1841480.1"/>
    </source>
</evidence>
<dbReference type="InterPro" id="IPR045068">
    <property type="entry name" value="BACURD1-3"/>
</dbReference>
<dbReference type="InterPro" id="IPR000210">
    <property type="entry name" value="BTB/POZ_dom"/>
</dbReference>
<dbReference type="SMART" id="SM00225">
    <property type="entry name" value="BTB"/>
    <property type="match status" value="1"/>
</dbReference>
<dbReference type="Proteomes" id="UP001583172">
    <property type="component" value="Unassembled WGS sequence"/>
</dbReference>
<dbReference type="SUPFAM" id="SSF54695">
    <property type="entry name" value="POZ domain"/>
    <property type="match status" value="1"/>
</dbReference>
<reference evidence="2 3" key="1">
    <citation type="journal article" date="2024" name="Commun. Biol.">
        <title>Comparative genomic analysis of thermophilic fungi reveals convergent evolutionary adaptations and gene losses.</title>
        <authorList>
            <person name="Steindorff A.S."/>
            <person name="Aguilar-Pontes M.V."/>
            <person name="Robinson A.J."/>
            <person name="Andreopoulos B."/>
            <person name="LaButti K."/>
            <person name="Kuo A."/>
            <person name="Mondo S."/>
            <person name="Riley R."/>
            <person name="Otillar R."/>
            <person name="Haridas S."/>
            <person name="Lipzen A."/>
            <person name="Grimwood J."/>
            <person name="Schmutz J."/>
            <person name="Clum A."/>
            <person name="Reid I.D."/>
            <person name="Moisan M.C."/>
            <person name="Butler G."/>
            <person name="Nguyen T.T.M."/>
            <person name="Dewar K."/>
            <person name="Conant G."/>
            <person name="Drula E."/>
            <person name="Henrissat B."/>
            <person name="Hansel C."/>
            <person name="Singer S."/>
            <person name="Hutchinson M.I."/>
            <person name="de Vries R.P."/>
            <person name="Natvig D.O."/>
            <person name="Powell A.J."/>
            <person name="Tsang A."/>
            <person name="Grigoriev I.V."/>
        </authorList>
    </citation>
    <scope>NUCLEOTIDE SEQUENCE [LARGE SCALE GENOMIC DNA]</scope>
    <source>
        <strain evidence="2 3">CBS 620.91</strain>
    </source>
</reference>
<dbReference type="InterPro" id="IPR011333">
    <property type="entry name" value="SKP1/BTB/POZ_sf"/>
</dbReference>
<protein>
    <recommendedName>
        <fullName evidence="1">BTB domain-containing protein</fullName>
    </recommendedName>
</protein>
<dbReference type="PANTHER" id="PTHR11145:SF8">
    <property type="entry name" value="RE57120P"/>
    <property type="match status" value="1"/>
</dbReference>
<dbReference type="PROSITE" id="PS50097">
    <property type="entry name" value="BTB"/>
    <property type="match status" value="1"/>
</dbReference>
<gene>
    <name evidence="2" type="ORF">VTJ49DRAFT_7035</name>
</gene>
<name>A0ABR3VJC2_HUMIN</name>
<proteinExistence type="predicted"/>
<keyword evidence="3" id="KW-1185">Reference proteome</keyword>
<dbReference type="InterPro" id="IPR003131">
    <property type="entry name" value="T1-type_BTB"/>
</dbReference>
<dbReference type="EMBL" id="JAZGSY010000074">
    <property type="protein sequence ID" value="KAL1841480.1"/>
    <property type="molecule type" value="Genomic_DNA"/>
</dbReference>
<organism evidence="2 3">
    <name type="scientific">Humicola insolens</name>
    <name type="common">Soft-rot fungus</name>
    <dbReference type="NCBI Taxonomy" id="85995"/>
    <lineage>
        <taxon>Eukaryota</taxon>
        <taxon>Fungi</taxon>
        <taxon>Dikarya</taxon>
        <taxon>Ascomycota</taxon>
        <taxon>Pezizomycotina</taxon>
        <taxon>Sordariomycetes</taxon>
        <taxon>Sordariomycetidae</taxon>
        <taxon>Sordariales</taxon>
        <taxon>Chaetomiaceae</taxon>
        <taxon>Mycothermus</taxon>
    </lineage>
</organism>
<evidence type="ECO:0000313" key="3">
    <source>
        <dbReference type="Proteomes" id="UP001583172"/>
    </source>
</evidence>
<accession>A0ABR3VJC2</accession>
<dbReference type="PANTHER" id="PTHR11145">
    <property type="entry name" value="BTB/POZ DOMAIN-CONTAINING ADAPTER FOR CUL3-MEDIATED RHOA DEGRADATION PROTEIN FAMILY MEMBER"/>
    <property type="match status" value="1"/>
</dbReference>